<accession>A0A6A5QWB6</accession>
<dbReference type="InterPro" id="IPR041899">
    <property type="entry name" value="MAGE_WH2"/>
</dbReference>
<evidence type="ECO:0000259" key="3">
    <source>
        <dbReference type="PROSITE" id="PS50838"/>
    </source>
</evidence>
<evidence type="ECO:0000313" key="5">
    <source>
        <dbReference type="Proteomes" id="UP000800096"/>
    </source>
</evidence>
<evidence type="ECO:0000313" key="4">
    <source>
        <dbReference type="EMBL" id="KAF1919218.1"/>
    </source>
</evidence>
<dbReference type="GO" id="GO:0005634">
    <property type="term" value="C:nucleus"/>
    <property type="evidence" value="ECO:0007669"/>
    <property type="project" value="TreeGrafter"/>
</dbReference>
<dbReference type="Pfam" id="PF01454">
    <property type="entry name" value="MAGE"/>
    <property type="match status" value="1"/>
</dbReference>
<dbReference type="AlphaFoldDB" id="A0A6A5QWB6"/>
<dbReference type="Proteomes" id="UP000800096">
    <property type="component" value="Unassembled WGS sequence"/>
</dbReference>
<dbReference type="GO" id="GO:0006281">
    <property type="term" value="P:DNA repair"/>
    <property type="evidence" value="ECO:0007669"/>
    <property type="project" value="TreeGrafter"/>
</dbReference>
<dbReference type="InterPro" id="IPR002190">
    <property type="entry name" value="MHD_dom"/>
</dbReference>
<proteinExistence type="predicted"/>
<dbReference type="PANTHER" id="PTHR11736">
    <property type="entry name" value="MELANOMA-ASSOCIATED ANTIGEN MAGE ANTIGEN"/>
    <property type="match status" value="1"/>
</dbReference>
<dbReference type="OrthoDB" id="205198at2759"/>
<dbReference type="SMART" id="SM01373">
    <property type="entry name" value="MAGE"/>
    <property type="match status" value="1"/>
</dbReference>
<dbReference type="PROSITE" id="PS50838">
    <property type="entry name" value="MAGE"/>
    <property type="match status" value="1"/>
</dbReference>
<protein>
    <submittedName>
        <fullName evidence="4">MAGE family-domain-containing protein</fullName>
    </submittedName>
</protein>
<organism evidence="4 5">
    <name type="scientific">Ampelomyces quisqualis</name>
    <name type="common">Powdery mildew agent</name>
    <dbReference type="NCBI Taxonomy" id="50730"/>
    <lineage>
        <taxon>Eukaryota</taxon>
        <taxon>Fungi</taxon>
        <taxon>Dikarya</taxon>
        <taxon>Ascomycota</taxon>
        <taxon>Pezizomycotina</taxon>
        <taxon>Dothideomycetes</taxon>
        <taxon>Pleosporomycetidae</taxon>
        <taxon>Pleosporales</taxon>
        <taxon>Pleosporineae</taxon>
        <taxon>Phaeosphaeriaceae</taxon>
        <taxon>Ampelomyces</taxon>
    </lineage>
</organism>
<gene>
    <name evidence="4" type="ORF">BDU57DRAFT_512184</name>
</gene>
<keyword evidence="2" id="KW-0472">Membrane</keyword>
<evidence type="ECO:0000256" key="2">
    <source>
        <dbReference type="SAM" id="Phobius"/>
    </source>
</evidence>
<feature type="transmembrane region" description="Helical" evidence="2">
    <location>
        <begin position="171"/>
        <end position="189"/>
    </location>
</feature>
<keyword evidence="5" id="KW-1185">Reference proteome</keyword>
<dbReference type="Gene3D" id="1.10.10.1200">
    <property type="entry name" value="MAGE homology domain, winged helix WH1 motif"/>
    <property type="match status" value="1"/>
</dbReference>
<dbReference type="InterPro" id="IPR041898">
    <property type="entry name" value="MAGE_WH1"/>
</dbReference>
<dbReference type="InterPro" id="IPR037445">
    <property type="entry name" value="MAGE"/>
</dbReference>
<dbReference type="Gene3D" id="1.10.10.1210">
    <property type="entry name" value="MAGE homology domain, winged helix WH2 motif"/>
    <property type="match status" value="1"/>
</dbReference>
<dbReference type="PANTHER" id="PTHR11736:SF14">
    <property type="entry name" value="NSE3 HOMOLOG, SMC5-SMC6 COMPLEX COMPONENT"/>
    <property type="match status" value="1"/>
</dbReference>
<feature type="domain" description="MAGE" evidence="3">
    <location>
        <begin position="50"/>
        <end position="110"/>
    </location>
</feature>
<feature type="compositionally biased region" description="Acidic residues" evidence="1">
    <location>
        <begin position="30"/>
        <end position="41"/>
    </location>
</feature>
<sequence>MPPRSGRRRIPAEEDAPTPTQTQRRRRDDTPDEDEDVDMDQEQNTGSGSLEQLSRGLVRYALSCEYARKPLKRQDMNEKVLGSHTRLFKDVLNRANAELMDVFGMQIVELPKAEKVTMRQKRAAAASESQSKSSSLWILQTMLPEQYRMPEVIGPSHTVAEDEISREDSYVGLYTMVIALITISGGIMAEGKLDRALRRMNADSHTPVGTKDKALALMAKDGYITRVKEATHGDETTEYVVGPRGKVEVGREGFAQFARTVYGQAGDDDEFAKSLARTLSVADAFHGGGAGLKRV</sequence>
<feature type="region of interest" description="Disordered" evidence="1">
    <location>
        <begin position="1"/>
        <end position="52"/>
    </location>
</feature>
<reference evidence="4" key="1">
    <citation type="journal article" date="2020" name="Stud. Mycol.">
        <title>101 Dothideomycetes genomes: a test case for predicting lifestyles and emergence of pathogens.</title>
        <authorList>
            <person name="Haridas S."/>
            <person name="Albert R."/>
            <person name="Binder M."/>
            <person name="Bloem J."/>
            <person name="Labutti K."/>
            <person name="Salamov A."/>
            <person name="Andreopoulos B."/>
            <person name="Baker S."/>
            <person name="Barry K."/>
            <person name="Bills G."/>
            <person name="Bluhm B."/>
            <person name="Cannon C."/>
            <person name="Castanera R."/>
            <person name="Culley D."/>
            <person name="Daum C."/>
            <person name="Ezra D."/>
            <person name="Gonzalez J."/>
            <person name="Henrissat B."/>
            <person name="Kuo A."/>
            <person name="Liang C."/>
            <person name="Lipzen A."/>
            <person name="Lutzoni F."/>
            <person name="Magnuson J."/>
            <person name="Mondo S."/>
            <person name="Nolan M."/>
            <person name="Ohm R."/>
            <person name="Pangilinan J."/>
            <person name="Park H.-J."/>
            <person name="Ramirez L."/>
            <person name="Alfaro M."/>
            <person name="Sun H."/>
            <person name="Tritt A."/>
            <person name="Yoshinaga Y."/>
            <person name="Zwiers L.-H."/>
            <person name="Turgeon B."/>
            <person name="Goodwin S."/>
            <person name="Spatafora J."/>
            <person name="Crous P."/>
            <person name="Grigoriev I."/>
        </authorList>
    </citation>
    <scope>NUCLEOTIDE SEQUENCE</scope>
    <source>
        <strain evidence="4">HMLAC05119</strain>
    </source>
</reference>
<keyword evidence="2" id="KW-1133">Transmembrane helix</keyword>
<keyword evidence="2" id="KW-0812">Transmembrane</keyword>
<dbReference type="EMBL" id="ML979133">
    <property type="protein sequence ID" value="KAF1919218.1"/>
    <property type="molecule type" value="Genomic_DNA"/>
</dbReference>
<name>A0A6A5QWB6_AMPQU</name>
<evidence type="ECO:0000256" key="1">
    <source>
        <dbReference type="SAM" id="MobiDB-lite"/>
    </source>
</evidence>